<protein>
    <submittedName>
        <fullName evidence="2">Zinc ribbon domain-containing protein</fullName>
    </submittedName>
</protein>
<keyword evidence="1" id="KW-0812">Transmembrane</keyword>
<evidence type="ECO:0000313" key="3">
    <source>
        <dbReference type="Proteomes" id="UP001213042"/>
    </source>
</evidence>
<keyword evidence="1" id="KW-1133">Transmembrane helix</keyword>
<dbReference type="RefSeq" id="WP_117878860.1">
    <property type="nucleotide sequence ID" value="NZ_DBEXRK010000246.1"/>
</dbReference>
<dbReference type="AlphaFoldDB" id="A0AAW6ECK4"/>
<name>A0AAW6ECK4_9FIRM</name>
<sequence length="195" mass="21280">MAYCGHCGKYVKDGTEICPECGCYTLARAETKQSISLGAKSLLTSEQPNYKTILIGKIIVCALGIILGLIVTATSGNISAPYNTADTNNYNEYYNSADYAEFGTDYYTYVYKALKITTENTKSTAQYAAQTAKQMQDLVKIVPKFKIIGTGFGLFIILISAFAAIKSIGSYKTAIYKSAQMELIIGALNKKENQK</sequence>
<organism evidence="2 3">
    <name type="scientific">Ruminococcus bicirculans</name>
    <name type="common">ex Wegman et al. 2014</name>
    <dbReference type="NCBI Taxonomy" id="1160721"/>
    <lineage>
        <taxon>Bacteria</taxon>
        <taxon>Bacillati</taxon>
        <taxon>Bacillota</taxon>
        <taxon>Clostridia</taxon>
        <taxon>Eubacteriales</taxon>
        <taxon>Oscillospiraceae</taxon>
        <taxon>Ruminococcus</taxon>
    </lineage>
</organism>
<feature type="transmembrane region" description="Helical" evidence="1">
    <location>
        <begin position="145"/>
        <end position="165"/>
    </location>
</feature>
<feature type="transmembrane region" description="Helical" evidence="1">
    <location>
        <begin position="54"/>
        <end position="73"/>
    </location>
</feature>
<evidence type="ECO:0000256" key="1">
    <source>
        <dbReference type="SAM" id="Phobius"/>
    </source>
</evidence>
<gene>
    <name evidence="2" type="ORF">PNW00_07300</name>
</gene>
<dbReference type="Proteomes" id="UP001213042">
    <property type="component" value="Unassembled WGS sequence"/>
</dbReference>
<accession>A0AAW6ECK4</accession>
<reference evidence="2" key="1">
    <citation type="submission" date="2023-01" db="EMBL/GenBank/DDBJ databases">
        <title>Human gut microbiome strain richness.</title>
        <authorList>
            <person name="Chen-Liaw A."/>
        </authorList>
    </citation>
    <scope>NUCLEOTIDE SEQUENCE</scope>
    <source>
        <strain evidence="2">D43st1_D9_D43t1_170807</strain>
    </source>
</reference>
<evidence type="ECO:0000313" key="2">
    <source>
        <dbReference type="EMBL" id="MDB8750250.1"/>
    </source>
</evidence>
<comment type="caution">
    <text evidence="2">The sequence shown here is derived from an EMBL/GenBank/DDBJ whole genome shotgun (WGS) entry which is preliminary data.</text>
</comment>
<keyword evidence="1" id="KW-0472">Membrane</keyword>
<proteinExistence type="predicted"/>
<dbReference type="EMBL" id="JAQMLU010000010">
    <property type="protein sequence ID" value="MDB8750250.1"/>
    <property type="molecule type" value="Genomic_DNA"/>
</dbReference>